<dbReference type="Proteomes" id="UP000009047">
    <property type="component" value="Chromosome"/>
</dbReference>
<protein>
    <submittedName>
        <fullName evidence="2">Aldo/keto reductase</fullName>
    </submittedName>
</protein>
<dbReference type="KEGG" id="dbr:Deba_1915"/>
<sequence length="511" mass="54750">MARVLNEKAASAEATAKALSRVGLAHGPLGRSGLVVSRIGFGCYRVGPSEPDQRQALEAALLAGVNLIDTSANYADGGSEMLVGQTLAELGQRGRPRREQVVIVSKGGYLQGFNLALSQRRRQQGRPFPELLELGPNLEHCIHPDFLADQIGRSLERLGVERIDVYLLHNPEYYLGWATQKQGLELDQARAEFYRRLKAAMMHLEREAKAGRIGWHGLSSNTMGHRPADPEFVSLSQVCALAEDLGPGHHFLAAQTPLNLLEPGAAVNVNQPGGQTFLGMAHAQGLAVLINRPLNAMTPDGHLVRLAQGPAVAAPPPGAIVDGLAELAALEAQGQELLAPLAQAGRLPAEALAALPAAEGLGRHWDSFSGLEQWATIRDGYLRPRLEFVRQAVARAAGDAPAVGQWLERLGQSATALHQAIDALYQAMAAKQAQQIAKGFGERFGPWVAADGGLAQTALRAARATKGVSCVLLGMRRPAYVEDALAELRRPLPQADAADLWRALAERPLWP</sequence>
<dbReference type="HOGENOM" id="CLU_041265_0_0_7"/>
<reference evidence="2 3" key="1">
    <citation type="journal article" date="2010" name="Stand. Genomic Sci.">
        <title>Complete genome sequence of Desulfarculus baarsii type strain (2st14).</title>
        <authorList>
            <person name="Sun H."/>
            <person name="Spring S."/>
            <person name="Lapidus A."/>
            <person name="Davenport K."/>
            <person name="Del Rio T.G."/>
            <person name="Tice H."/>
            <person name="Nolan M."/>
            <person name="Copeland A."/>
            <person name="Cheng J.F."/>
            <person name="Lucas S."/>
            <person name="Tapia R."/>
            <person name="Goodwin L."/>
            <person name="Pitluck S."/>
            <person name="Ivanova N."/>
            <person name="Pagani I."/>
            <person name="Mavromatis K."/>
            <person name="Ovchinnikova G."/>
            <person name="Pati A."/>
            <person name="Chen A."/>
            <person name="Palaniappan K."/>
            <person name="Hauser L."/>
            <person name="Chang Y.J."/>
            <person name="Jeffries C.D."/>
            <person name="Detter J.C."/>
            <person name="Han C."/>
            <person name="Rohde M."/>
            <person name="Brambilla E."/>
            <person name="Goker M."/>
            <person name="Woyke T."/>
            <person name="Bristow J."/>
            <person name="Eisen J.A."/>
            <person name="Markowitz V."/>
            <person name="Hugenholtz P."/>
            <person name="Kyrpides N.C."/>
            <person name="Klenk H.P."/>
            <person name="Land M."/>
        </authorList>
    </citation>
    <scope>NUCLEOTIDE SEQUENCE [LARGE SCALE GENOMIC DNA]</scope>
    <source>
        <strain evidence="3">ATCC 33931 / DSM 2075 / LMG 7858 / VKM B-1802 / 2st14</strain>
    </source>
</reference>
<dbReference type="Pfam" id="PF00248">
    <property type="entry name" value="Aldo_ket_red"/>
    <property type="match status" value="1"/>
</dbReference>
<dbReference type="RefSeq" id="WP_013258721.1">
    <property type="nucleotide sequence ID" value="NC_014365.1"/>
</dbReference>
<organism evidence="2 3">
    <name type="scientific">Desulfarculus baarsii (strain ATCC 33931 / DSM 2075 / LMG 7858 / VKM B-1802 / 2st14)</name>
    <dbReference type="NCBI Taxonomy" id="644282"/>
    <lineage>
        <taxon>Bacteria</taxon>
        <taxon>Pseudomonadati</taxon>
        <taxon>Thermodesulfobacteriota</taxon>
        <taxon>Desulfarculia</taxon>
        <taxon>Desulfarculales</taxon>
        <taxon>Desulfarculaceae</taxon>
        <taxon>Desulfarculus</taxon>
    </lineage>
</organism>
<dbReference type="CDD" id="cd19099">
    <property type="entry name" value="AKR_unchar"/>
    <property type="match status" value="1"/>
</dbReference>
<gene>
    <name evidence="2" type="ordered locus">Deba_1915</name>
</gene>
<dbReference type="GO" id="GO:0016491">
    <property type="term" value="F:oxidoreductase activity"/>
    <property type="evidence" value="ECO:0007669"/>
    <property type="project" value="InterPro"/>
</dbReference>
<accession>E1QL15</accession>
<dbReference type="SUPFAM" id="SSF51430">
    <property type="entry name" value="NAD(P)-linked oxidoreductase"/>
    <property type="match status" value="1"/>
</dbReference>
<dbReference type="EMBL" id="CP002085">
    <property type="protein sequence ID" value="ADK85280.1"/>
    <property type="molecule type" value="Genomic_DNA"/>
</dbReference>
<dbReference type="OrthoDB" id="9804790at2"/>
<feature type="domain" description="NADP-dependent oxidoreductase" evidence="1">
    <location>
        <begin position="38"/>
        <end position="223"/>
    </location>
</feature>
<dbReference type="eggNOG" id="COG0667">
    <property type="taxonomic scope" value="Bacteria"/>
</dbReference>
<dbReference type="AlphaFoldDB" id="E1QL15"/>
<evidence type="ECO:0000313" key="3">
    <source>
        <dbReference type="Proteomes" id="UP000009047"/>
    </source>
</evidence>
<dbReference type="STRING" id="644282.Deba_1915"/>
<dbReference type="InterPro" id="IPR036812">
    <property type="entry name" value="NAD(P)_OxRdtase_dom_sf"/>
</dbReference>
<dbReference type="InterPro" id="IPR020471">
    <property type="entry name" value="AKR"/>
</dbReference>
<proteinExistence type="predicted"/>
<dbReference type="PANTHER" id="PTHR42686">
    <property type="entry name" value="GH17980P-RELATED"/>
    <property type="match status" value="1"/>
</dbReference>
<name>E1QL15_DESB2</name>
<keyword evidence="3" id="KW-1185">Reference proteome</keyword>
<dbReference type="InterPro" id="IPR023210">
    <property type="entry name" value="NADP_OxRdtase_dom"/>
</dbReference>
<dbReference type="Gene3D" id="3.20.20.100">
    <property type="entry name" value="NADP-dependent oxidoreductase domain"/>
    <property type="match status" value="1"/>
</dbReference>
<dbReference type="GO" id="GO:0005829">
    <property type="term" value="C:cytosol"/>
    <property type="evidence" value="ECO:0007669"/>
    <property type="project" value="TreeGrafter"/>
</dbReference>
<dbReference type="PANTHER" id="PTHR42686:SF1">
    <property type="entry name" value="GH17980P-RELATED"/>
    <property type="match status" value="1"/>
</dbReference>
<evidence type="ECO:0000259" key="1">
    <source>
        <dbReference type="Pfam" id="PF00248"/>
    </source>
</evidence>
<evidence type="ECO:0000313" key="2">
    <source>
        <dbReference type="EMBL" id="ADK85280.1"/>
    </source>
</evidence>